<dbReference type="Proteomes" id="UP000001213">
    <property type="component" value="Chromosome"/>
</dbReference>
<protein>
    <submittedName>
        <fullName evidence="5">Glycosyl transferase group 1</fullName>
    </submittedName>
</protein>
<dbReference type="Pfam" id="PF00534">
    <property type="entry name" value="Glycos_transf_1"/>
    <property type="match status" value="1"/>
</dbReference>
<evidence type="ECO:0000259" key="3">
    <source>
        <dbReference type="Pfam" id="PF00534"/>
    </source>
</evidence>
<dbReference type="AlphaFoldDB" id="D5US08"/>
<reference evidence="5 6" key="2">
    <citation type="journal article" date="2011" name="Stand. Genomic Sci.">
        <title>Complete genome sequence of Tsukamurella paurometabola type strain (no. 33).</title>
        <authorList>
            <person name="Munk A.C."/>
            <person name="Lapidus A."/>
            <person name="Lucas S."/>
            <person name="Nolan M."/>
            <person name="Tice H."/>
            <person name="Cheng J.F."/>
            <person name="Del Rio T.G."/>
            <person name="Goodwin L."/>
            <person name="Pitluck S."/>
            <person name="Liolios K."/>
            <person name="Huntemann M."/>
            <person name="Ivanova N."/>
            <person name="Mavromatis K."/>
            <person name="Mikhailova N."/>
            <person name="Pati A."/>
            <person name="Chen A."/>
            <person name="Palaniappan K."/>
            <person name="Tapia R."/>
            <person name="Han C."/>
            <person name="Land M."/>
            <person name="Hauser L."/>
            <person name="Chang Y.J."/>
            <person name="Jeffries C.D."/>
            <person name="Brettin T."/>
            <person name="Yasawong M."/>
            <person name="Brambilla E.M."/>
            <person name="Rohde M."/>
            <person name="Sikorski J."/>
            <person name="Goker M."/>
            <person name="Detter J.C."/>
            <person name="Woyke T."/>
            <person name="Bristow J."/>
            <person name="Eisen J.A."/>
            <person name="Markowitz V."/>
            <person name="Hugenholtz P."/>
            <person name="Kyrpides N.C."/>
            <person name="Klenk H.P."/>
        </authorList>
    </citation>
    <scope>NUCLEOTIDE SEQUENCE [LARGE SCALE GENOMIC DNA]</scope>
    <source>
        <strain evidence="6">ATCC 8368 / DSM 20162 / CCUG 35730 / CIP 100753 / JCM 10117 / KCTC 9821 / NBRC 16120 / NCIMB 702349 / NCTC 13040</strain>
    </source>
</reference>
<keyword evidence="6" id="KW-1185">Reference proteome</keyword>
<organism evidence="5 6">
    <name type="scientific">Tsukamurella paurometabola (strain ATCC 8368 / DSM 20162 / CCUG 35730 / CIP 100753 / JCM 10117 / KCTC 9821 / NBRC 16120 / NCIMB 702349 / NCTC 13040)</name>
    <name type="common">Corynebacterium paurometabolum</name>
    <dbReference type="NCBI Taxonomy" id="521096"/>
    <lineage>
        <taxon>Bacteria</taxon>
        <taxon>Bacillati</taxon>
        <taxon>Actinomycetota</taxon>
        <taxon>Actinomycetes</taxon>
        <taxon>Mycobacteriales</taxon>
        <taxon>Tsukamurellaceae</taxon>
        <taxon>Tsukamurella</taxon>
    </lineage>
</organism>
<dbReference type="SUPFAM" id="SSF53756">
    <property type="entry name" value="UDP-Glycosyltransferase/glycogen phosphorylase"/>
    <property type="match status" value="1"/>
</dbReference>
<dbReference type="eggNOG" id="COG0438">
    <property type="taxonomic scope" value="Bacteria"/>
</dbReference>
<dbReference type="Gene3D" id="3.40.50.2000">
    <property type="entry name" value="Glycogen Phosphorylase B"/>
    <property type="match status" value="2"/>
</dbReference>
<dbReference type="PANTHER" id="PTHR12526">
    <property type="entry name" value="GLYCOSYLTRANSFERASE"/>
    <property type="match status" value="1"/>
</dbReference>
<dbReference type="RefSeq" id="WP_013127230.1">
    <property type="nucleotide sequence ID" value="NC_014158.1"/>
</dbReference>
<name>D5US08_TSUPD</name>
<reference evidence="6" key="1">
    <citation type="submission" date="2010-03" db="EMBL/GenBank/DDBJ databases">
        <title>The complete chromosome of Tsukamurella paurometabola DSM 20162.</title>
        <authorList>
            <consortium name="US DOE Joint Genome Institute (JGI-PGF)"/>
            <person name="Lucas S."/>
            <person name="Copeland A."/>
            <person name="Lapidus A."/>
            <person name="Glavina del Rio T."/>
            <person name="Dalin E."/>
            <person name="Tice H."/>
            <person name="Bruce D."/>
            <person name="Goodwin L."/>
            <person name="Pitluck S."/>
            <person name="Kyrpides N."/>
            <person name="Mavromatis K."/>
            <person name="Ivanova N."/>
            <person name="Mikhailova N."/>
            <person name="Munk A.C."/>
            <person name="Brettin T."/>
            <person name="Detter J.C."/>
            <person name="Tapia R."/>
            <person name="Han C."/>
            <person name="Larimer F."/>
            <person name="Land M."/>
            <person name="Hauser L."/>
            <person name="Markowitz V."/>
            <person name="Cheng J.-F."/>
            <person name="Hugenholtz P."/>
            <person name="Woyke T."/>
            <person name="Wu D."/>
            <person name="Jando M."/>
            <person name="Brambilla E."/>
            <person name="Klenk H.-P."/>
            <person name="Eisen J.A."/>
        </authorList>
    </citation>
    <scope>NUCLEOTIDE SEQUENCE [LARGE SCALE GENOMIC DNA]</scope>
    <source>
        <strain evidence="6">ATCC 8368 / DSM 20162 / CCUG 35730 / CIP 100753 / JCM 10117 / KCTC 9821 / NBRC 16120 / NCIMB 702349 / NCTC 13040</strain>
    </source>
</reference>
<sequence>MRVLHIATLFSTDGAYGGPTRVALNQCRALRERGHVVTIAGASAGYEDTPTELDGIPALLFPARRVVPRSGFAGLAAPGLLARLRTVRADFDVVHVHLARDLVTLPAIRMVQALGVPTVAQTHGMIGASGSSLAAPLDRLLTGPALRRAKAVLHLTETERWGLAATIPGELATVELPNGVPAAGSPPPHSPGAVEVLFLARLHERKRPELFVDVARDLLADGVHATFTVAGPDGGRRAAVEQAAAGTPVRVEGAIDPAAVSARLGLAGIYVLPSIDEPYPMSVLEAMAVGRPVVVTESCGLADVIRETGCGVVVDESKSRLKDAIGELIADPVRTRDMGRRAAIVARERFSMDAIGERLESLYAPMVSPPMAADEVRP</sequence>
<evidence type="ECO:0000313" key="6">
    <source>
        <dbReference type="Proteomes" id="UP000001213"/>
    </source>
</evidence>
<dbReference type="InterPro" id="IPR028098">
    <property type="entry name" value="Glyco_trans_4-like_N"/>
</dbReference>
<dbReference type="EMBL" id="CP001966">
    <property type="protein sequence ID" value="ADG79213.1"/>
    <property type="molecule type" value="Genomic_DNA"/>
</dbReference>
<feature type="domain" description="Glycosyltransferase subfamily 4-like N-terminal" evidence="4">
    <location>
        <begin position="17"/>
        <end position="165"/>
    </location>
</feature>
<evidence type="ECO:0000256" key="2">
    <source>
        <dbReference type="ARBA" id="ARBA00022679"/>
    </source>
</evidence>
<dbReference type="STRING" id="521096.Tpau_2610"/>
<gene>
    <name evidence="5" type="ordered locus">Tpau_2610</name>
</gene>
<keyword evidence="2 5" id="KW-0808">Transferase</keyword>
<accession>D5US08</accession>
<proteinExistence type="predicted"/>
<keyword evidence="1" id="KW-0328">Glycosyltransferase</keyword>
<dbReference type="CAZy" id="GT4">
    <property type="family name" value="Glycosyltransferase Family 4"/>
</dbReference>
<dbReference type="Pfam" id="PF13579">
    <property type="entry name" value="Glyco_trans_4_4"/>
    <property type="match status" value="1"/>
</dbReference>
<dbReference type="HOGENOM" id="CLU_009583_2_1_11"/>
<feature type="domain" description="Glycosyl transferase family 1" evidence="3">
    <location>
        <begin position="195"/>
        <end position="342"/>
    </location>
</feature>
<dbReference type="InterPro" id="IPR001296">
    <property type="entry name" value="Glyco_trans_1"/>
</dbReference>
<evidence type="ECO:0000256" key="1">
    <source>
        <dbReference type="ARBA" id="ARBA00022676"/>
    </source>
</evidence>
<dbReference type="KEGG" id="tpr:Tpau_2610"/>
<dbReference type="GO" id="GO:0016757">
    <property type="term" value="F:glycosyltransferase activity"/>
    <property type="evidence" value="ECO:0007669"/>
    <property type="project" value="UniProtKB-KW"/>
</dbReference>
<evidence type="ECO:0000259" key="4">
    <source>
        <dbReference type="Pfam" id="PF13579"/>
    </source>
</evidence>
<evidence type="ECO:0000313" key="5">
    <source>
        <dbReference type="EMBL" id="ADG79213.1"/>
    </source>
</evidence>